<dbReference type="KEGG" id="ccin:107268913"/>
<evidence type="ECO:0000256" key="9">
    <source>
        <dbReference type="SAM" id="SignalP"/>
    </source>
</evidence>
<protein>
    <submittedName>
        <fullName evidence="12">Uncharacterized protein LOC107268913</fullName>
    </submittedName>
</protein>
<feature type="chain" id="PRO_5042526166" evidence="9">
    <location>
        <begin position="24"/>
        <end position="858"/>
    </location>
</feature>
<comment type="similarity">
    <text evidence="2 8">Belongs to the serpin family.</text>
</comment>
<dbReference type="Pfam" id="PF00079">
    <property type="entry name" value="Serpin"/>
    <property type="match status" value="2"/>
</dbReference>
<dbReference type="CDD" id="cd19578">
    <property type="entry name" value="serpinK_insect_SRPN2-like"/>
    <property type="match status" value="1"/>
</dbReference>
<dbReference type="GO" id="GO:0004867">
    <property type="term" value="F:serine-type endopeptidase inhibitor activity"/>
    <property type="evidence" value="ECO:0007669"/>
    <property type="project" value="UniProtKB-KW"/>
</dbReference>
<accession>A0AAJ7BYU2</accession>
<keyword evidence="7" id="KW-0325">Glycoprotein</keyword>
<dbReference type="SMART" id="SM00093">
    <property type="entry name" value="SERPIN"/>
    <property type="match status" value="2"/>
</dbReference>
<keyword evidence="3" id="KW-0964">Secreted</keyword>
<dbReference type="RefSeq" id="XP_015597657.1">
    <property type="nucleotide sequence ID" value="XM_015742171.2"/>
</dbReference>
<dbReference type="CDD" id="cd19600">
    <property type="entry name" value="serpin11-like_insects"/>
    <property type="match status" value="1"/>
</dbReference>
<evidence type="ECO:0000313" key="11">
    <source>
        <dbReference type="Proteomes" id="UP000694920"/>
    </source>
</evidence>
<dbReference type="FunFam" id="2.30.39.10:FF:000030">
    <property type="entry name" value="Serpin 2"/>
    <property type="match status" value="2"/>
</dbReference>
<evidence type="ECO:0000256" key="8">
    <source>
        <dbReference type="RuleBase" id="RU000411"/>
    </source>
</evidence>
<dbReference type="InterPro" id="IPR042185">
    <property type="entry name" value="Serpin_sf_2"/>
</dbReference>
<dbReference type="Gene3D" id="2.30.39.10">
    <property type="entry name" value="Alpha-1-antitrypsin, domain 1"/>
    <property type="match status" value="2"/>
</dbReference>
<evidence type="ECO:0000259" key="10">
    <source>
        <dbReference type="SMART" id="SM00093"/>
    </source>
</evidence>
<keyword evidence="5 9" id="KW-0732">Signal</keyword>
<feature type="domain" description="Serpin" evidence="10">
    <location>
        <begin position="467"/>
        <end position="825"/>
    </location>
</feature>
<organism evidence="11 12">
    <name type="scientific">Cephus cinctus</name>
    <name type="common">Wheat stem sawfly</name>
    <dbReference type="NCBI Taxonomy" id="211228"/>
    <lineage>
        <taxon>Eukaryota</taxon>
        <taxon>Metazoa</taxon>
        <taxon>Ecdysozoa</taxon>
        <taxon>Arthropoda</taxon>
        <taxon>Hexapoda</taxon>
        <taxon>Insecta</taxon>
        <taxon>Pterygota</taxon>
        <taxon>Neoptera</taxon>
        <taxon>Endopterygota</taxon>
        <taxon>Hymenoptera</taxon>
        <taxon>Cephoidea</taxon>
        <taxon>Cephidae</taxon>
        <taxon>Cephus</taxon>
    </lineage>
</organism>
<keyword evidence="4" id="KW-0646">Protease inhibitor</keyword>
<evidence type="ECO:0000256" key="2">
    <source>
        <dbReference type="ARBA" id="ARBA00009500"/>
    </source>
</evidence>
<evidence type="ECO:0000256" key="6">
    <source>
        <dbReference type="ARBA" id="ARBA00022900"/>
    </source>
</evidence>
<evidence type="ECO:0000256" key="3">
    <source>
        <dbReference type="ARBA" id="ARBA00022525"/>
    </source>
</evidence>
<dbReference type="PANTHER" id="PTHR11461:SF357">
    <property type="entry name" value="SERINE PROTEASE INHIBITOR 27A"/>
    <property type="match status" value="1"/>
</dbReference>
<reference evidence="12" key="1">
    <citation type="submission" date="2025-08" db="UniProtKB">
        <authorList>
            <consortium name="RefSeq"/>
        </authorList>
    </citation>
    <scope>IDENTIFICATION</scope>
</reference>
<dbReference type="InterPro" id="IPR000215">
    <property type="entry name" value="Serpin_fam"/>
</dbReference>
<evidence type="ECO:0000256" key="7">
    <source>
        <dbReference type="ARBA" id="ARBA00023180"/>
    </source>
</evidence>
<dbReference type="PROSITE" id="PS00284">
    <property type="entry name" value="SERPIN"/>
    <property type="match status" value="2"/>
</dbReference>
<dbReference type="InterPro" id="IPR042178">
    <property type="entry name" value="Serpin_sf_1"/>
</dbReference>
<evidence type="ECO:0000313" key="12">
    <source>
        <dbReference type="RefSeq" id="XP_015597657.1"/>
    </source>
</evidence>
<sequence length="858" mass="95180">MIREYYGRIALSVLVFLGSSVAAQSSSASASTSSSPSAATSNATNTDYWDDDDFIPYQGERFNVFDWNLCKSMAKKFSGNMLISPISVKLALVLLYEGAQDQTAHELAGAMQLPVGRFATRDTFSNILQSLQATRPEYVLNVGTRLYVDSSIVTRQRYGAILKTFYNTDLVSANLSDTKPTAAAVNDWVRNITNGNIPKVIEDHNSLKDSVMLVMNALYFKGSWRHPFPLNRTQVANFYTGIDKSVSTPFMHTVGNFYFSESPELDAKIIRLPYLGHKYAMFLILPRTRDGIEHLVREINPFILTRHMWLMQDVPVDVTIPKFKFDFTSHLENILRELGIRDIFDNTATLTGIAKSKSTSKKLVVSDVLQKVGVEVNELGTAAYAATEIQVVNKFGEQSFHANHPFLFFIEDETTGTIVFVGKVTNPLEMNGHLDVSAPNLPNRFGDSTSGSQGVTSAEERYNFFNIELIQTVNNEAEGNVVISPASVKVALTTLVEGSGGRTRDELLAALRLPSDVVSIRDVASRTLAPFQNVRAGTELNLATRLWTNQDSFVFREYSDTLQKHYGGDLRALNFGDSVGSVEIINDWVRQGTKGHVNSIVESGSLDPDTKLLLTNALYFRGYWLKSFDKQATRLRCFNVPGRGCQETSMMENLSKYRYAYVPSLDAEIVEIPYADGRLAMLLMLPHRERGNLQTLSKDLSYTPISVLLDGLQETELLLSIPKFTIESKMDLKPALEKLGINDLFDLNANLSGIMKSPIRVGNVLHNAKIEVNEEGTIAAAVTGISVVPLMGSTVQNFRADRPFLFTLVDLETAGIIFAGRVVHPQINKASILDSDPIIQQVFGSSNRKVPNLLHRPS</sequence>
<keyword evidence="11" id="KW-1185">Reference proteome</keyword>
<evidence type="ECO:0000256" key="5">
    <source>
        <dbReference type="ARBA" id="ARBA00022729"/>
    </source>
</evidence>
<proteinExistence type="inferred from homology"/>
<feature type="signal peptide" evidence="9">
    <location>
        <begin position="1"/>
        <end position="23"/>
    </location>
</feature>
<evidence type="ECO:0000256" key="4">
    <source>
        <dbReference type="ARBA" id="ARBA00022690"/>
    </source>
</evidence>
<dbReference type="InterPro" id="IPR023796">
    <property type="entry name" value="Serpin_dom"/>
</dbReference>
<name>A0AAJ7BYU2_CEPCN</name>
<comment type="subcellular location">
    <subcellularLocation>
        <location evidence="1">Secreted</location>
    </subcellularLocation>
</comment>
<dbReference type="SUPFAM" id="SSF56574">
    <property type="entry name" value="Serpins"/>
    <property type="match status" value="2"/>
</dbReference>
<keyword evidence="6" id="KW-0722">Serine protease inhibitor</keyword>
<dbReference type="PANTHER" id="PTHR11461">
    <property type="entry name" value="SERINE PROTEASE INHIBITOR, SERPIN"/>
    <property type="match status" value="1"/>
</dbReference>
<dbReference type="InterPro" id="IPR023795">
    <property type="entry name" value="Serpin_CS"/>
</dbReference>
<dbReference type="Gene3D" id="3.30.497.10">
    <property type="entry name" value="Antithrombin, subunit I, domain 2"/>
    <property type="match status" value="2"/>
</dbReference>
<dbReference type="Proteomes" id="UP000694920">
    <property type="component" value="Unplaced"/>
</dbReference>
<dbReference type="InterPro" id="IPR036186">
    <property type="entry name" value="Serpin_sf"/>
</dbReference>
<evidence type="ECO:0000256" key="1">
    <source>
        <dbReference type="ARBA" id="ARBA00004613"/>
    </source>
</evidence>
<dbReference type="AlphaFoldDB" id="A0AAJ7BYU2"/>
<gene>
    <name evidence="12" type="primary">LOC107268913</name>
</gene>
<feature type="domain" description="Serpin" evidence="10">
    <location>
        <begin position="67"/>
        <end position="427"/>
    </location>
</feature>
<dbReference type="GO" id="GO:0005615">
    <property type="term" value="C:extracellular space"/>
    <property type="evidence" value="ECO:0007669"/>
    <property type="project" value="InterPro"/>
</dbReference>
<dbReference type="GeneID" id="107268913"/>